<dbReference type="PANTHER" id="PTHR12558:SF10">
    <property type="entry name" value="CELL DIVISION CYCLE PROTEIN 23 HOMOLOG"/>
    <property type="match status" value="1"/>
</dbReference>
<evidence type="ECO:0000256" key="3">
    <source>
        <dbReference type="ARBA" id="ARBA00022776"/>
    </source>
</evidence>
<dbReference type="AlphaFoldDB" id="A0A9W8B287"/>
<feature type="repeat" description="TPR" evidence="7">
    <location>
        <begin position="347"/>
        <end position="380"/>
    </location>
</feature>
<keyword evidence="2" id="KW-0677">Repeat</keyword>
<dbReference type="InterPro" id="IPR007192">
    <property type="entry name" value="APC8"/>
</dbReference>
<protein>
    <submittedName>
        <fullName evidence="9">Anaphase-promoting complex subunit 8</fullName>
    </submittedName>
</protein>
<comment type="caution">
    <text evidence="9">The sequence shown here is derived from an EMBL/GenBank/DDBJ whole genome shotgun (WGS) entry which is preliminary data.</text>
</comment>
<accession>A0A9W8B287</accession>
<dbReference type="GO" id="GO:0031145">
    <property type="term" value="P:anaphase-promoting complex-dependent catabolic process"/>
    <property type="evidence" value="ECO:0007669"/>
    <property type="project" value="TreeGrafter"/>
</dbReference>
<gene>
    <name evidence="9" type="primary">cut23</name>
    <name evidence="9" type="ORF">H4R34_003424</name>
</gene>
<dbReference type="GO" id="GO:0005680">
    <property type="term" value="C:anaphase-promoting complex"/>
    <property type="evidence" value="ECO:0007669"/>
    <property type="project" value="InterPro"/>
</dbReference>
<organism evidence="9 10">
    <name type="scientific">Dimargaris verticillata</name>
    <dbReference type="NCBI Taxonomy" id="2761393"/>
    <lineage>
        <taxon>Eukaryota</taxon>
        <taxon>Fungi</taxon>
        <taxon>Fungi incertae sedis</taxon>
        <taxon>Zoopagomycota</taxon>
        <taxon>Kickxellomycotina</taxon>
        <taxon>Dimargaritomycetes</taxon>
        <taxon>Dimargaritales</taxon>
        <taxon>Dimargaritaceae</taxon>
        <taxon>Dimargaris</taxon>
    </lineage>
</organism>
<dbReference type="GO" id="GO:0016567">
    <property type="term" value="P:protein ubiquitination"/>
    <property type="evidence" value="ECO:0007669"/>
    <property type="project" value="TreeGrafter"/>
</dbReference>
<keyword evidence="4" id="KW-0833">Ubl conjugation pathway</keyword>
<dbReference type="SUPFAM" id="SSF81901">
    <property type="entry name" value="HCP-like"/>
    <property type="match status" value="1"/>
</dbReference>
<evidence type="ECO:0000313" key="9">
    <source>
        <dbReference type="EMBL" id="KAJ1977864.1"/>
    </source>
</evidence>
<reference evidence="9" key="1">
    <citation type="submission" date="2022-07" db="EMBL/GenBank/DDBJ databases">
        <title>Phylogenomic reconstructions and comparative analyses of Kickxellomycotina fungi.</title>
        <authorList>
            <person name="Reynolds N.K."/>
            <person name="Stajich J.E."/>
            <person name="Barry K."/>
            <person name="Grigoriev I.V."/>
            <person name="Crous P."/>
            <person name="Smith M.E."/>
        </authorList>
    </citation>
    <scope>NUCLEOTIDE SEQUENCE</scope>
    <source>
        <strain evidence="9">RSA 567</strain>
    </source>
</reference>
<feature type="repeat" description="TPR" evidence="7">
    <location>
        <begin position="313"/>
        <end position="346"/>
    </location>
</feature>
<evidence type="ECO:0000256" key="1">
    <source>
        <dbReference type="ARBA" id="ARBA00022618"/>
    </source>
</evidence>
<feature type="domain" description="Cdc23" evidence="8">
    <location>
        <begin position="6"/>
        <end position="252"/>
    </location>
</feature>
<keyword evidence="10" id="KW-1185">Reference proteome</keyword>
<dbReference type="InterPro" id="IPR011990">
    <property type="entry name" value="TPR-like_helical_dom_sf"/>
</dbReference>
<dbReference type="InterPro" id="IPR019734">
    <property type="entry name" value="TPR_rpt"/>
</dbReference>
<evidence type="ECO:0000256" key="4">
    <source>
        <dbReference type="ARBA" id="ARBA00022786"/>
    </source>
</evidence>
<keyword evidence="5 7" id="KW-0802">TPR repeat</keyword>
<proteinExistence type="predicted"/>
<sequence length="522" mass="59551">MSTASIADSLRFAVEACSQRGLVFAAKWAAEALVDHTHTAACLDTTNASPTILPPAPSDPCDKYLLAKAYFDLREYDRAAFTLQTCTSHRCRFVRLYARYLAGEKRKVEKTPSTSAINPLEGDGPLETNPEMAAVSQELGMVHAADMDGFELYLLGLVYHQQGLADQARQALVASVTQFPCNWSAWLALEKCISTAKALDALIPVLPNSFMTEFFLAHMHVNMQTLLKKSEAQCQALREQFPQCAFLQSLRAMTHYHAREFEEADALFDHLFRRDPYRLDRVDVYSNILYVMENRPKLAYLAHHCTDVDRFRPETCCVIGNFYGLRGEHEKAVVYFQRALKLNRNYLSAWTLMGHEYVELKNTAAAIEAYRRAIDVDSRDHRAWSGLGQAYEFLKMPHYALFYYQKAASLRPFDTRLWSVLAGCYELCHRYKEAISCYNRALLESENEPLTLSQLAKLYDKLHQRSDAVHHYELAIKSYPLDEPKSDEYIEACLYLARHEQSRANLSAASRYLQLVIDHGGK</sequence>
<dbReference type="SUPFAM" id="SSF48452">
    <property type="entry name" value="TPR-like"/>
    <property type="match status" value="1"/>
</dbReference>
<feature type="non-terminal residue" evidence="9">
    <location>
        <position position="522"/>
    </location>
</feature>
<dbReference type="Pfam" id="PF13414">
    <property type="entry name" value="TPR_11"/>
    <property type="match status" value="1"/>
</dbReference>
<dbReference type="Pfam" id="PF00515">
    <property type="entry name" value="TPR_1"/>
    <property type="match status" value="1"/>
</dbReference>
<dbReference type="Pfam" id="PF04049">
    <property type="entry name" value="ANAPC8"/>
    <property type="match status" value="1"/>
</dbReference>
<dbReference type="EMBL" id="JANBQB010000315">
    <property type="protein sequence ID" value="KAJ1977864.1"/>
    <property type="molecule type" value="Genomic_DNA"/>
</dbReference>
<evidence type="ECO:0000256" key="5">
    <source>
        <dbReference type="ARBA" id="ARBA00022803"/>
    </source>
</evidence>
<evidence type="ECO:0000256" key="7">
    <source>
        <dbReference type="PROSITE-ProRule" id="PRU00339"/>
    </source>
</evidence>
<dbReference type="SMART" id="SM00028">
    <property type="entry name" value="TPR"/>
    <property type="match status" value="8"/>
</dbReference>
<dbReference type="PROSITE" id="PS50005">
    <property type="entry name" value="TPR"/>
    <property type="match status" value="3"/>
</dbReference>
<dbReference type="GO" id="GO:0045842">
    <property type="term" value="P:positive regulation of mitotic metaphase/anaphase transition"/>
    <property type="evidence" value="ECO:0007669"/>
    <property type="project" value="TreeGrafter"/>
</dbReference>
<name>A0A9W8B287_9FUNG</name>
<keyword evidence="6" id="KW-0131">Cell cycle</keyword>
<evidence type="ECO:0000259" key="8">
    <source>
        <dbReference type="Pfam" id="PF04049"/>
    </source>
</evidence>
<dbReference type="OrthoDB" id="10262026at2759"/>
<keyword evidence="1" id="KW-0132">Cell division</keyword>
<dbReference type="Proteomes" id="UP001151582">
    <property type="component" value="Unassembled WGS sequence"/>
</dbReference>
<dbReference type="GO" id="GO:0051301">
    <property type="term" value="P:cell division"/>
    <property type="evidence" value="ECO:0007669"/>
    <property type="project" value="UniProtKB-KW"/>
</dbReference>
<evidence type="ECO:0000313" key="10">
    <source>
        <dbReference type="Proteomes" id="UP001151582"/>
    </source>
</evidence>
<feature type="repeat" description="TPR" evidence="7">
    <location>
        <begin position="381"/>
        <end position="414"/>
    </location>
</feature>
<keyword evidence="3" id="KW-0498">Mitosis</keyword>
<dbReference type="Gene3D" id="1.25.40.10">
    <property type="entry name" value="Tetratricopeptide repeat domain"/>
    <property type="match status" value="2"/>
</dbReference>
<dbReference type="PANTHER" id="PTHR12558">
    <property type="entry name" value="CELL DIVISION CYCLE 16,23,27"/>
    <property type="match status" value="1"/>
</dbReference>
<evidence type="ECO:0000256" key="2">
    <source>
        <dbReference type="ARBA" id="ARBA00022737"/>
    </source>
</evidence>
<evidence type="ECO:0000256" key="6">
    <source>
        <dbReference type="ARBA" id="ARBA00023306"/>
    </source>
</evidence>